<dbReference type="Proteomes" id="UP000233551">
    <property type="component" value="Unassembled WGS sequence"/>
</dbReference>
<evidence type="ECO:0000256" key="1">
    <source>
        <dbReference type="SAM" id="MobiDB-lite"/>
    </source>
</evidence>
<protein>
    <recommendedName>
        <fullName evidence="4">Aminotransferase-like plant mobile domain-containing protein</fullName>
    </recommendedName>
</protein>
<dbReference type="EMBL" id="PGOL01000047">
    <property type="protein sequence ID" value="PKI78462.1"/>
    <property type="molecule type" value="Genomic_DNA"/>
</dbReference>
<name>A0A2I0LCQ6_PUNGR</name>
<reference evidence="2 3" key="1">
    <citation type="submission" date="2017-11" db="EMBL/GenBank/DDBJ databases">
        <title>De-novo sequencing of pomegranate (Punica granatum L.) genome.</title>
        <authorList>
            <person name="Akparov Z."/>
            <person name="Amiraslanov A."/>
            <person name="Hajiyeva S."/>
            <person name="Abbasov M."/>
            <person name="Kaur K."/>
            <person name="Hamwieh A."/>
            <person name="Solovyev V."/>
            <person name="Salamov A."/>
            <person name="Braich B."/>
            <person name="Kosarev P."/>
            <person name="Mahmoud A."/>
            <person name="Hajiyev E."/>
            <person name="Babayeva S."/>
            <person name="Izzatullayeva V."/>
            <person name="Mammadov A."/>
            <person name="Mammadov A."/>
            <person name="Sharifova S."/>
            <person name="Ojaghi J."/>
            <person name="Eynullazada K."/>
            <person name="Bayramov B."/>
            <person name="Abdulazimova A."/>
            <person name="Shahmuradov I."/>
        </authorList>
    </citation>
    <scope>NUCLEOTIDE SEQUENCE [LARGE SCALE GENOMIC DNA]</scope>
    <source>
        <strain evidence="3">cv. AG2017</strain>
        <tissue evidence="2">Leaf</tissue>
    </source>
</reference>
<evidence type="ECO:0000313" key="3">
    <source>
        <dbReference type="Proteomes" id="UP000233551"/>
    </source>
</evidence>
<dbReference type="AlphaFoldDB" id="A0A2I0LCQ6"/>
<organism evidence="2 3">
    <name type="scientific">Punica granatum</name>
    <name type="common">Pomegranate</name>
    <dbReference type="NCBI Taxonomy" id="22663"/>
    <lineage>
        <taxon>Eukaryota</taxon>
        <taxon>Viridiplantae</taxon>
        <taxon>Streptophyta</taxon>
        <taxon>Embryophyta</taxon>
        <taxon>Tracheophyta</taxon>
        <taxon>Spermatophyta</taxon>
        <taxon>Magnoliopsida</taxon>
        <taxon>eudicotyledons</taxon>
        <taxon>Gunneridae</taxon>
        <taxon>Pentapetalae</taxon>
        <taxon>rosids</taxon>
        <taxon>malvids</taxon>
        <taxon>Myrtales</taxon>
        <taxon>Lythraceae</taxon>
        <taxon>Punica</taxon>
    </lineage>
</organism>
<sequence length="408" mass="45867">MSHLVSFPRLDRVTPPLEEIICIWATLCPVDRDYIYAFMGDIPLLATKNVDWNFVEVALAFWNPKHAVFNIQGAKLTLTIEEYQTLISRTAATRGIVEPNLYTSRPTLVSYLLGVKTTRLDVELAYFGSTEIAIEKILSFIQSRVHKTLLFLHSLGLNDAALVGVILQVFEGRRFEIALMAETIRSVDRVTRTHDRKMRGSPILLQFWLQSHARPFGLVRPVHHVFSGASSEATRGPTGGSRGHSKRQVRAYLEGGPDVRRSSASHRPLGCKMPPTHRTKLAQNRVDCWPSRVSFCIRCFQPLRVTWSHHDPSTPFTHVPMLSRSREIPCKPASFGPARHFSPTAQSGLFFRLKSGLGRPSRSGKTKRALSFTSKGGGRELPWPFRAKGGLLLPDLSCFPCFYVFPHP</sequence>
<comment type="caution">
    <text evidence="2">The sequence shown here is derived from an EMBL/GenBank/DDBJ whole genome shotgun (WGS) entry which is preliminary data.</text>
</comment>
<feature type="region of interest" description="Disordered" evidence="1">
    <location>
        <begin position="254"/>
        <end position="276"/>
    </location>
</feature>
<accession>A0A2I0LCQ6</accession>
<evidence type="ECO:0000313" key="2">
    <source>
        <dbReference type="EMBL" id="PKI78462.1"/>
    </source>
</evidence>
<keyword evidence="3" id="KW-1185">Reference proteome</keyword>
<proteinExistence type="predicted"/>
<gene>
    <name evidence="2" type="ORF">CRG98_001102</name>
</gene>
<evidence type="ECO:0008006" key="4">
    <source>
        <dbReference type="Google" id="ProtNLM"/>
    </source>
</evidence>